<proteinExistence type="predicted"/>
<feature type="signal peptide" evidence="3">
    <location>
        <begin position="1"/>
        <end position="31"/>
    </location>
</feature>
<gene>
    <name evidence="6" type="ORF">EVS81_00080</name>
</gene>
<name>A0A4P6KC16_9MICO</name>
<dbReference type="Pfam" id="PF09972">
    <property type="entry name" value="DUF2207"/>
    <property type="match status" value="1"/>
</dbReference>
<feature type="domain" description="Predicted membrane protein YciQ-like C-terminal" evidence="5">
    <location>
        <begin position="283"/>
        <end position="530"/>
    </location>
</feature>
<evidence type="ECO:0000256" key="3">
    <source>
        <dbReference type="SAM" id="SignalP"/>
    </source>
</evidence>
<keyword evidence="7" id="KW-1185">Reference proteome</keyword>
<keyword evidence="3" id="KW-0732">Signal</keyword>
<dbReference type="EMBL" id="CP035806">
    <property type="protein sequence ID" value="QBE47431.1"/>
    <property type="molecule type" value="Genomic_DNA"/>
</dbReference>
<accession>A0A4P6KC16</accession>
<evidence type="ECO:0000256" key="1">
    <source>
        <dbReference type="SAM" id="MobiDB-lite"/>
    </source>
</evidence>
<evidence type="ECO:0000256" key="2">
    <source>
        <dbReference type="SAM" id="Phobius"/>
    </source>
</evidence>
<feature type="chain" id="PRO_5020473567" evidence="3">
    <location>
        <begin position="32"/>
        <end position="600"/>
    </location>
</feature>
<keyword evidence="2" id="KW-0812">Transmembrane</keyword>
<organism evidence="6 7">
    <name type="scientific">Leucobacter triazinivorans</name>
    <dbReference type="NCBI Taxonomy" id="1784719"/>
    <lineage>
        <taxon>Bacteria</taxon>
        <taxon>Bacillati</taxon>
        <taxon>Actinomycetota</taxon>
        <taxon>Actinomycetes</taxon>
        <taxon>Micrococcales</taxon>
        <taxon>Microbacteriaceae</taxon>
        <taxon>Leucobacter</taxon>
    </lineage>
</organism>
<keyword evidence="2" id="KW-0472">Membrane</keyword>
<feature type="transmembrane region" description="Helical" evidence="2">
    <location>
        <begin position="246"/>
        <end position="269"/>
    </location>
</feature>
<keyword evidence="2" id="KW-1133">Transmembrane helix</keyword>
<dbReference type="InterPro" id="IPR048389">
    <property type="entry name" value="YciQ-like_C"/>
</dbReference>
<feature type="region of interest" description="Disordered" evidence="1">
    <location>
        <begin position="575"/>
        <end position="600"/>
    </location>
</feature>
<dbReference type="KEGG" id="ltr:EVS81_00080"/>
<dbReference type="RefSeq" id="WP_130108590.1">
    <property type="nucleotide sequence ID" value="NZ_CP035806.1"/>
</dbReference>
<sequence length="600" mass="63785">MRRLRRPLKALGIALGGALLLGLGLAAPAAADVSDFSYDSWHVEYRIGTDAEGRAIAEVTETLTARFPDTDQNRGLVRGLPIDYEGASTDPRDFTVTDEAGDPVPFEIEREDGFVAVLTGDDRYMHGVQTYVIGYTLSDVILARDDGAADEFYWDLTDFEHLQPIDAFTAEISFSEDLAEQLNGDARCYFGAPNSTAECAIERDGAVFRVSTPGLGAREGVTAAIGLHAGSVVQPPQRLPNFALDVLPYFVAGAALLVTASGAVAVASLRRRRRTARGTVIAQYDVPAQLPPLIAAPIAGVSAGPVPAEIVHLAIAGALRIEDGEPEQGLFGPKPAQPVLRVLDAQRAADPLDRQTMQSLFPSLEAGTAFELPKKSESFGKRMTALGSAGSAQALERGYFTKEHSPLARLLGLVGLGLLAVLAILVVFGIALRSSPTAFVCIVIGAVALVLAIVSAAKHRVYTTVGAEWREYLEGVRLFIRVAEADRIQMLQSYQGAERRQDGTVDVIHLYEKLLPYAMLFGMEKEWSRVLTVRYQEQQGYVPLWYPAVVAHGLGSLDSTLSSFTSSLSSSVSYTSSSSGGSSGGGFSGGGGGGGFSGGR</sequence>
<feature type="transmembrane region" description="Helical" evidence="2">
    <location>
        <begin position="410"/>
        <end position="431"/>
    </location>
</feature>
<evidence type="ECO:0000313" key="7">
    <source>
        <dbReference type="Proteomes" id="UP000289260"/>
    </source>
</evidence>
<dbReference type="Pfam" id="PF20990">
    <property type="entry name" value="DUF2207_C"/>
    <property type="match status" value="1"/>
</dbReference>
<protein>
    <submittedName>
        <fullName evidence="6">DUF2207 domain-containing protein</fullName>
    </submittedName>
</protein>
<evidence type="ECO:0000259" key="4">
    <source>
        <dbReference type="Pfam" id="PF09972"/>
    </source>
</evidence>
<feature type="domain" description="DUF2207" evidence="4">
    <location>
        <begin position="56"/>
        <end position="225"/>
    </location>
</feature>
<feature type="compositionally biased region" description="Gly residues" evidence="1">
    <location>
        <begin position="581"/>
        <end position="600"/>
    </location>
</feature>
<dbReference type="OrthoDB" id="4973253at2"/>
<reference evidence="6 7" key="1">
    <citation type="submission" date="2019-02" db="EMBL/GenBank/DDBJ databases">
        <authorList>
            <person name="Sun L."/>
            <person name="Pan D."/>
            <person name="Wu X."/>
        </authorList>
    </citation>
    <scope>NUCLEOTIDE SEQUENCE [LARGE SCALE GENOMIC DNA]</scope>
    <source>
        <strain evidence="6 7">JW-1</strain>
    </source>
</reference>
<evidence type="ECO:0000313" key="6">
    <source>
        <dbReference type="EMBL" id="QBE47431.1"/>
    </source>
</evidence>
<feature type="transmembrane region" description="Helical" evidence="2">
    <location>
        <begin position="437"/>
        <end position="457"/>
    </location>
</feature>
<dbReference type="Proteomes" id="UP000289260">
    <property type="component" value="Chromosome"/>
</dbReference>
<dbReference type="InterPro" id="IPR018702">
    <property type="entry name" value="DUF2207"/>
</dbReference>
<evidence type="ECO:0000259" key="5">
    <source>
        <dbReference type="Pfam" id="PF20990"/>
    </source>
</evidence>
<dbReference type="AlphaFoldDB" id="A0A4P6KC16"/>